<evidence type="ECO:0000313" key="1">
    <source>
        <dbReference type="EMBL" id="KUZ87041.1"/>
    </source>
</evidence>
<sequence length="178" mass="19555">MTTESVTTPLGVYRAGCDAALRMLALGGDWRREWHALLGRGIERDCDAVRKLQDATGAADGKALGEAVERMLRDYADASVAIWEDAGELCMRAQFESGGIWREWLREYRVGGLPGVQTDLLPDLSRLAVINEASMPWREWMEALERGMTEVVAPDDGKLLTAKHTDAAGAAGERTHAR</sequence>
<reference evidence="1 2" key="1">
    <citation type="submission" date="2015-11" db="EMBL/GenBank/DDBJ databases">
        <title>Expanding the genomic diversity of Burkholderia species for the development of highly accurate diagnostics.</title>
        <authorList>
            <person name="Sahl J."/>
            <person name="Keim P."/>
            <person name="Wagner D."/>
        </authorList>
    </citation>
    <scope>NUCLEOTIDE SEQUENCE [LARGE SCALE GENOMIC DNA]</scope>
    <source>
        <strain evidence="1 2">RF32-BP4</strain>
    </source>
</reference>
<protein>
    <submittedName>
        <fullName evidence="1">Uncharacterized protein</fullName>
    </submittedName>
</protein>
<proteinExistence type="predicted"/>
<organism evidence="1 2">
    <name type="scientific">Burkholderia ubonensis</name>
    <dbReference type="NCBI Taxonomy" id="101571"/>
    <lineage>
        <taxon>Bacteria</taxon>
        <taxon>Pseudomonadati</taxon>
        <taxon>Pseudomonadota</taxon>
        <taxon>Betaproteobacteria</taxon>
        <taxon>Burkholderiales</taxon>
        <taxon>Burkholderiaceae</taxon>
        <taxon>Burkholderia</taxon>
        <taxon>Burkholderia cepacia complex</taxon>
    </lineage>
</organism>
<comment type="caution">
    <text evidence="1">The sequence shown here is derived from an EMBL/GenBank/DDBJ whole genome shotgun (WGS) entry which is preliminary data.</text>
</comment>
<dbReference type="EMBL" id="LOTN01000044">
    <property type="protein sequence ID" value="KUZ87041.1"/>
    <property type="molecule type" value="Genomic_DNA"/>
</dbReference>
<gene>
    <name evidence="1" type="ORF">WI38_00305</name>
</gene>
<accession>A0A102L4S1</accession>
<dbReference type="RefSeq" id="WP_059635268.1">
    <property type="nucleotide sequence ID" value="NZ_LOTK01000016.1"/>
</dbReference>
<dbReference type="AlphaFoldDB" id="A0A102L4S1"/>
<name>A0A102L4S1_9BURK</name>
<evidence type="ECO:0000313" key="2">
    <source>
        <dbReference type="Proteomes" id="UP000065521"/>
    </source>
</evidence>
<dbReference type="Proteomes" id="UP000065521">
    <property type="component" value="Unassembled WGS sequence"/>
</dbReference>